<dbReference type="PANTHER" id="PTHR18849:SF8">
    <property type="entry name" value="LEUCINE-RICH REPEAT-CONTAINING PROTEIN 61"/>
    <property type="match status" value="1"/>
</dbReference>
<organism evidence="3 4">
    <name type="scientific">Geospiza parvula</name>
    <name type="common">Small tree-finch</name>
    <name type="synonym">Camarhynchus parvulus</name>
    <dbReference type="NCBI Taxonomy" id="87175"/>
    <lineage>
        <taxon>Eukaryota</taxon>
        <taxon>Metazoa</taxon>
        <taxon>Chordata</taxon>
        <taxon>Craniata</taxon>
        <taxon>Vertebrata</taxon>
        <taxon>Euteleostomi</taxon>
        <taxon>Archelosauria</taxon>
        <taxon>Archosauria</taxon>
        <taxon>Dinosauria</taxon>
        <taxon>Saurischia</taxon>
        <taxon>Theropoda</taxon>
        <taxon>Coelurosauria</taxon>
        <taxon>Aves</taxon>
        <taxon>Neognathae</taxon>
        <taxon>Neoaves</taxon>
        <taxon>Telluraves</taxon>
        <taxon>Australaves</taxon>
        <taxon>Passeriformes</taxon>
        <taxon>Thraupidae</taxon>
        <taxon>Camarhynchus</taxon>
    </lineage>
</organism>
<keyword evidence="2" id="KW-0677">Repeat</keyword>
<protein>
    <submittedName>
        <fullName evidence="3">Uncharacterized protein</fullName>
    </submittedName>
</protein>
<dbReference type="Ensembl" id="ENSCPVT00000026574.1">
    <property type="protein sequence ID" value="ENSCPVP00000024346.1"/>
    <property type="gene ID" value="ENSCPVG00000018589.1"/>
</dbReference>
<dbReference type="PANTHER" id="PTHR18849">
    <property type="entry name" value="LEUCINE RICH REPEAT PROTEIN"/>
    <property type="match status" value="1"/>
</dbReference>
<reference evidence="3" key="2">
    <citation type="submission" date="2025-08" db="UniProtKB">
        <authorList>
            <consortium name="Ensembl"/>
        </authorList>
    </citation>
    <scope>IDENTIFICATION</scope>
</reference>
<dbReference type="Proteomes" id="UP000694382">
    <property type="component" value="Chromosome 2"/>
</dbReference>
<accession>A0A8U8C4B0</accession>
<evidence type="ECO:0000313" key="4">
    <source>
        <dbReference type="Proteomes" id="UP000694382"/>
    </source>
</evidence>
<sequence>MERLGGSWGHRKRVWEQRGRERGWSVRSGEEEGSGVRVTPALLKATTGEFSLESILLLRLRGRGIAHLGCLADCSNLEWLDLSGNAIAGLAPLAALRALAVLNLAANRVASVEPLRGCRSLRQLNLAGNRLRSLRQLRCLQGLRHLESLRLRDPRGGLANPLCAAPAYRAALAAMLPGLKAIDGQRVAGRGSELFRLCRELDAALDGQDAPAAAPAEPPQPWVRAGFWEARPARRSAVLEEATRQLGQALRECRELGRRADDSIAQAQRALGRRQHGDFGF</sequence>
<dbReference type="Gene3D" id="3.80.10.10">
    <property type="entry name" value="Ribonuclease Inhibitor"/>
    <property type="match status" value="1"/>
</dbReference>
<dbReference type="AlphaFoldDB" id="A0A8U8C4B0"/>
<dbReference type="GO" id="GO:0005737">
    <property type="term" value="C:cytoplasm"/>
    <property type="evidence" value="ECO:0007669"/>
    <property type="project" value="TreeGrafter"/>
</dbReference>
<dbReference type="GO" id="GO:0036158">
    <property type="term" value="P:outer dynein arm assembly"/>
    <property type="evidence" value="ECO:0007669"/>
    <property type="project" value="TreeGrafter"/>
</dbReference>
<keyword evidence="1" id="KW-0433">Leucine-rich repeat</keyword>
<dbReference type="InterPro" id="IPR001611">
    <property type="entry name" value="Leu-rich_rpt"/>
</dbReference>
<reference evidence="3" key="3">
    <citation type="submission" date="2025-09" db="UniProtKB">
        <authorList>
            <consortium name="Ensembl"/>
        </authorList>
    </citation>
    <scope>IDENTIFICATION</scope>
</reference>
<evidence type="ECO:0000313" key="3">
    <source>
        <dbReference type="Ensembl" id="ENSCPVP00000024346.1"/>
    </source>
</evidence>
<dbReference type="PROSITE" id="PS51450">
    <property type="entry name" value="LRR"/>
    <property type="match status" value="2"/>
</dbReference>
<name>A0A8U8C4B0_GEOPR</name>
<keyword evidence="4" id="KW-1185">Reference proteome</keyword>
<proteinExistence type="predicted"/>
<evidence type="ECO:0000256" key="1">
    <source>
        <dbReference type="ARBA" id="ARBA00022614"/>
    </source>
</evidence>
<dbReference type="InterPro" id="IPR032675">
    <property type="entry name" value="LRR_dom_sf"/>
</dbReference>
<reference evidence="3" key="1">
    <citation type="submission" date="2020-02" db="EMBL/GenBank/DDBJ databases">
        <authorList>
            <person name="Enbody D E."/>
            <person name="Pettersson E M."/>
        </authorList>
    </citation>
    <scope>NUCLEOTIDE SEQUENCE [LARGE SCALE GENOMIC DNA]</scope>
</reference>
<evidence type="ECO:0000256" key="2">
    <source>
        <dbReference type="ARBA" id="ARBA00022737"/>
    </source>
</evidence>
<dbReference type="SUPFAM" id="SSF52058">
    <property type="entry name" value="L domain-like"/>
    <property type="match status" value="1"/>
</dbReference>
<dbReference type="Pfam" id="PF14580">
    <property type="entry name" value="LRR_9"/>
    <property type="match status" value="1"/>
</dbReference>